<protein>
    <submittedName>
        <fullName evidence="3">Uncharacterized protein</fullName>
    </submittedName>
</protein>
<reference evidence="3" key="1">
    <citation type="submission" date="2023-01" db="EMBL/GenBank/DDBJ databases">
        <authorList>
            <person name="Van Ghelder C."/>
            <person name="Rancurel C."/>
        </authorList>
    </citation>
    <scope>NUCLEOTIDE SEQUENCE</scope>
    <source>
        <strain evidence="3">CNCM I-4278</strain>
    </source>
</reference>
<evidence type="ECO:0000256" key="1">
    <source>
        <dbReference type="SAM" id="MobiDB-lite"/>
    </source>
</evidence>
<keyword evidence="2" id="KW-1133">Transmembrane helix</keyword>
<feature type="transmembrane region" description="Helical" evidence="2">
    <location>
        <begin position="204"/>
        <end position="226"/>
    </location>
</feature>
<dbReference type="EMBL" id="CAOQHR010000001">
    <property type="protein sequence ID" value="CAI6272985.1"/>
    <property type="molecule type" value="Genomic_DNA"/>
</dbReference>
<keyword evidence="2" id="KW-0812">Transmembrane</keyword>
<evidence type="ECO:0000313" key="4">
    <source>
        <dbReference type="Proteomes" id="UP001152607"/>
    </source>
</evidence>
<comment type="caution">
    <text evidence="3">The sequence shown here is derived from an EMBL/GenBank/DDBJ whole genome shotgun (WGS) entry which is preliminary data.</text>
</comment>
<keyword evidence="2" id="KW-0472">Membrane</keyword>
<feature type="region of interest" description="Disordered" evidence="1">
    <location>
        <begin position="178"/>
        <end position="199"/>
    </location>
</feature>
<sequence length="324" mass="34318">MRTVTAQPPQPLVIGDVCICFPFFPALRLSTSLKPTYVQIIPPHSSLRSAMNPRPTLHCKDSPAAVICKRQKTSPRLIQIMVVPILNAAITITAATTIPSTTDIITSFIIRTPIPEVPLTSTKVIVVTRTIWPQSGSSRSSITSSTTQTDSSRSSIISSTIQANSSWSSIISSTIRADSTSEVASPPTILPNEDHKGKPKKHTIVLGSIFGVLGAMVVSAIAMIYLRKRLSVATPATIMDSQGGPSTHEGKTEVVGDAPKPPTYELHGTSSQIFEMDGSGAGGSIPFQYPIVSPLLSQHSGLGSNGEHRVPEIDSPPSPARGQA</sequence>
<dbReference type="Proteomes" id="UP001152607">
    <property type="component" value="Unassembled WGS sequence"/>
</dbReference>
<feature type="compositionally biased region" description="Pro residues" evidence="1">
    <location>
        <begin position="314"/>
        <end position="324"/>
    </location>
</feature>
<evidence type="ECO:0000256" key="2">
    <source>
        <dbReference type="SAM" id="Phobius"/>
    </source>
</evidence>
<evidence type="ECO:0000313" key="3">
    <source>
        <dbReference type="EMBL" id="CAI6272985.1"/>
    </source>
</evidence>
<dbReference type="AlphaFoldDB" id="A0A9W4XHJ3"/>
<keyword evidence="4" id="KW-1185">Reference proteome</keyword>
<name>A0A9W4XHJ3_9PLEO</name>
<feature type="region of interest" description="Disordered" evidence="1">
    <location>
        <begin position="298"/>
        <end position="324"/>
    </location>
</feature>
<organism evidence="3 4">
    <name type="scientific">Periconia digitata</name>
    <dbReference type="NCBI Taxonomy" id="1303443"/>
    <lineage>
        <taxon>Eukaryota</taxon>
        <taxon>Fungi</taxon>
        <taxon>Dikarya</taxon>
        <taxon>Ascomycota</taxon>
        <taxon>Pezizomycotina</taxon>
        <taxon>Dothideomycetes</taxon>
        <taxon>Pleosporomycetidae</taxon>
        <taxon>Pleosporales</taxon>
        <taxon>Massarineae</taxon>
        <taxon>Periconiaceae</taxon>
        <taxon>Periconia</taxon>
    </lineage>
</organism>
<accession>A0A9W4XHJ3</accession>
<gene>
    <name evidence="3" type="ORF">PDIGIT_LOCUS1798</name>
</gene>
<feature type="region of interest" description="Disordered" evidence="1">
    <location>
        <begin position="135"/>
        <end position="155"/>
    </location>
</feature>
<proteinExistence type="predicted"/>